<reference evidence="1 2" key="1">
    <citation type="submission" date="2018-07" db="EMBL/GenBank/DDBJ databases">
        <title>Giant CbK-like Caulobacter bacteriophages have genetically divergent genomes.</title>
        <authorList>
            <person name="Wilson K.M."/>
            <person name="Ely B."/>
        </authorList>
    </citation>
    <scope>NUCLEOTIDE SEQUENCE [LARGE SCALE GENOMIC DNA]</scope>
</reference>
<proteinExistence type="predicted"/>
<protein>
    <submittedName>
        <fullName evidence="1">Uncharacterized protein</fullName>
    </submittedName>
</protein>
<sequence length="82" mass="9042">MADPRIHRVHYHVFQDAIDAAQFAERMLMRCAPHDRPVRMTGGSSAGIEGVRILWAGGEPIAQATLFTDDLNQTLVTVVALK</sequence>
<accession>A0A385ECB6</accession>
<organism evidence="1 2">
    <name type="scientific">Caulobacter phage CcrBL10</name>
    <dbReference type="NCBI Taxonomy" id="2283269"/>
    <lineage>
        <taxon>Viruses</taxon>
        <taxon>Duplodnaviria</taxon>
        <taxon>Heunggongvirae</taxon>
        <taxon>Uroviricota</taxon>
        <taxon>Caudoviricetes</taxon>
        <taxon>Jeanschmidtviridae</taxon>
        <taxon>Poindextervirus</taxon>
        <taxon>Poindextervirus BL10</taxon>
    </lineage>
</organism>
<evidence type="ECO:0000313" key="1">
    <source>
        <dbReference type="EMBL" id="AXQ68457.1"/>
    </source>
</evidence>
<gene>
    <name evidence="1" type="ORF">CcrBL10_gp253</name>
</gene>
<dbReference type="EMBL" id="MH588544">
    <property type="protein sequence ID" value="AXQ68457.1"/>
    <property type="molecule type" value="Genomic_DNA"/>
</dbReference>
<dbReference type="Proteomes" id="UP000258997">
    <property type="component" value="Segment"/>
</dbReference>
<name>A0A385ECB6_9CAUD</name>
<evidence type="ECO:0000313" key="2">
    <source>
        <dbReference type="Proteomes" id="UP000258997"/>
    </source>
</evidence>
<keyword evidence="2" id="KW-1185">Reference proteome</keyword>